<protein>
    <submittedName>
        <fullName evidence="1">Uncharacterized protein</fullName>
    </submittedName>
</protein>
<keyword evidence="2" id="KW-1185">Reference proteome</keyword>
<sequence>MPWWLSGKGLSFEADAITCSKPDSTEDPSYFTWLHAKSYVEAKRHPLRGVKYEGVYYQSHSITCLISTRSTVLDTLLCFFNLKSEEEDYADLHLGQGPKSPLT</sequence>
<organism evidence="1 2">
    <name type="scientific">Araneus ventricosus</name>
    <name type="common">Orbweaver spider</name>
    <name type="synonym">Epeira ventricosa</name>
    <dbReference type="NCBI Taxonomy" id="182803"/>
    <lineage>
        <taxon>Eukaryota</taxon>
        <taxon>Metazoa</taxon>
        <taxon>Ecdysozoa</taxon>
        <taxon>Arthropoda</taxon>
        <taxon>Chelicerata</taxon>
        <taxon>Arachnida</taxon>
        <taxon>Araneae</taxon>
        <taxon>Araneomorphae</taxon>
        <taxon>Entelegynae</taxon>
        <taxon>Araneoidea</taxon>
        <taxon>Araneidae</taxon>
        <taxon>Araneus</taxon>
    </lineage>
</organism>
<comment type="caution">
    <text evidence="1">The sequence shown here is derived from an EMBL/GenBank/DDBJ whole genome shotgun (WGS) entry which is preliminary data.</text>
</comment>
<gene>
    <name evidence="1" type="ORF">AVEN_35370_1</name>
</gene>
<proteinExistence type="predicted"/>
<dbReference type="EMBL" id="BGPR01006507">
    <property type="protein sequence ID" value="GBN19570.1"/>
    <property type="molecule type" value="Genomic_DNA"/>
</dbReference>
<accession>A0A4Y2LZI1</accession>
<evidence type="ECO:0000313" key="2">
    <source>
        <dbReference type="Proteomes" id="UP000499080"/>
    </source>
</evidence>
<name>A0A4Y2LZI1_ARAVE</name>
<reference evidence="1 2" key="1">
    <citation type="journal article" date="2019" name="Sci. Rep.">
        <title>Orb-weaving spider Araneus ventricosus genome elucidates the spidroin gene catalogue.</title>
        <authorList>
            <person name="Kono N."/>
            <person name="Nakamura H."/>
            <person name="Ohtoshi R."/>
            <person name="Moran D.A.P."/>
            <person name="Shinohara A."/>
            <person name="Yoshida Y."/>
            <person name="Fujiwara M."/>
            <person name="Mori M."/>
            <person name="Tomita M."/>
            <person name="Arakawa K."/>
        </authorList>
    </citation>
    <scope>NUCLEOTIDE SEQUENCE [LARGE SCALE GENOMIC DNA]</scope>
</reference>
<dbReference type="AlphaFoldDB" id="A0A4Y2LZI1"/>
<evidence type="ECO:0000313" key="1">
    <source>
        <dbReference type="EMBL" id="GBN19570.1"/>
    </source>
</evidence>
<dbReference type="Proteomes" id="UP000499080">
    <property type="component" value="Unassembled WGS sequence"/>
</dbReference>